<evidence type="ECO:0000256" key="1">
    <source>
        <dbReference type="ARBA" id="ARBA00004267"/>
    </source>
</evidence>
<dbReference type="GO" id="GO:0051225">
    <property type="term" value="P:spindle assembly"/>
    <property type="evidence" value="ECO:0007669"/>
    <property type="project" value="TreeGrafter"/>
</dbReference>
<dbReference type="GO" id="GO:0016020">
    <property type="term" value="C:membrane"/>
    <property type="evidence" value="ECO:0007669"/>
    <property type="project" value="InterPro"/>
</dbReference>
<dbReference type="GO" id="GO:0031122">
    <property type="term" value="P:cytoplasmic microtubule organization"/>
    <property type="evidence" value="ECO:0007669"/>
    <property type="project" value="TreeGrafter"/>
</dbReference>
<dbReference type="PANTHER" id="PTHR19302">
    <property type="entry name" value="GAMMA TUBULIN COMPLEX PROTEIN"/>
    <property type="match status" value="1"/>
</dbReference>
<sequence>MIPLGNRDIKMGIQRPLNSGELGLGDFFNQNAHEESKAITKAAAMKEIKKQMEKDVDEVGTISRSIKSKIEELNRENLANRQKRGCGQESAVDRSRTSTTMLLWHGHQVMYNQLTSWMVYGMFHDQYGEFFVSRQEDRDSEHDSAADTLEKLACMSTNDVSLTDWHLGFHISLDMLPEYVPMHVAESIQFAGKAISVLQSPSPAVSNCPIGH</sequence>
<name>A0A830BRS2_9LAMI</name>
<dbReference type="Proteomes" id="UP000653305">
    <property type="component" value="Unassembled WGS sequence"/>
</dbReference>
<dbReference type="GO" id="GO:0051321">
    <property type="term" value="P:meiotic cell cycle"/>
    <property type="evidence" value="ECO:0007669"/>
    <property type="project" value="TreeGrafter"/>
</dbReference>
<dbReference type="AlphaFoldDB" id="A0A830BRS2"/>
<protein>
    <recommendedName>
        <fullName evidence="5">Gamma-tubulin complex component</fullName>
    </recommendedName>
</protein>
<evidence type="ECO:0000256" key="5">
    <source>
        <dbReference type="RuleBase" id="RU363050"/>
    </source>
</evidence>
<organism evidence="7 8">
    <name type="scientific">Phtheirospermum japonicum</name>
    <dbReference type="NCBI Taxonomy" id="374723"/>
    <lineage>
        <taxon>Eukaryota</taxon>
        <taxon>Viridiplantae</taxon>
        <taxon>Streptophyta</taxon>
        <taxon>Embryophyta</taxon>
        <taxon>Tracheophyta</taxon>
        <taxon>Spermatophyta</taxon>
        <taxon>Magnoliopsida</taxon>
        <taxon>eudicotyledons</taxon>
        <taxon>Gunneridae</taxon>
        <taxon>Pentapetalae</taxon>
        <taxon>asterids</taxon>
        <taxon>lamiids</taxon>
        <taxon>Lamiales</taxon>
        <taxon>Orobanchaceae</taxon>
        <taxon>Orobanchaceae incertae sedis</taxon>
        <taxon>Phtheirospermum</taxon>
    </lineage>
</organism>
<evidence type="ECO:0000313" key="8">
    <source>
        <dbReference type="Proteomes" id="UP000653305"/>
    </source>
</evidence>
<dbReference type="Pfam" id="PF00804">
    <property type="entry name" value="Syntaxin"/>
    <property type="match status" value="1"/>
</dbReference>
<comment type="caution">
    <text evidence="7">The sequence shown here is derived from an EMBL/GenBank/DDBJ whole genome shotgun (WGS) entry which is preliminary data.</text>
</comment>
<dbReference type="SMART" id="SM00503">
    <property type="entry name" value="SynN"/>
    <property type="match status" value="1"/>
</dbReference>
<evidence type="ECO:0000259" key="6">
    <source>
        <dbReference type="SMART" id="SM00503"/>
    </source>
</evidence>
<dbReference type="GO" id="GO:0005874">
    <property type="term" value="C:microtubule"/>
    <property type="evidence" value="ECO:0007669"/>
    <property type="project" value="UniProtKB-KW"/>
</dbReference>
<keyword evidence="4 5" id="KW-0206">Cytoskeleton</keyword>
<dbReference type="GO" id="GO:0051011">
    <property type="term" value="F:microtubule minus-end binding"/>
    <property type="evidence" value="ECO:0007669"/>
    <property type="project" value="TreeGrafter"/>
</dbReference>
<gene>
    <name evidence="7" type="ORF">PHJA_001097200</name>
</gene>
<dbReference type="EMBL" id="BMAC01000193">
    <property type="protein sequence ID" value="GFP89536.1"/>
    <property type="molecule type" value="Genomic_DNA"/>
</dbReference>
<comment type="subcellular location">
    <subcellularLocation>
        <location evidence="1 5">Cytoplasm</location>
        <location evidence="1 5">Cytoskeleton</location>
        <location evidence="1 5">Microtubule organizing center</location>
    </subcellularLocation>
</comment>
<reference evidence="7" key="1">
    <citation type="submission" date="2020-07" db="EMBL/GenBank/DDBJ databases">
        <title>Ethylene signaling mediates host invasion by parasitic plants.</title>
        <authorList>
            <person name="Yoshida S."/>
        </authorList>
    </citation>
    <scope>NUCLEOTIDE SEQUENCE</scope>
    <source>
        <strain evidence="7">Okayama</strain>
    </source>
</reference>
<dbReference type="GO" id="GO:0000930">
    <property type="term" value="C:gamma-tubulin complex"/>
    <property type="evidence" value="ECO:0007669"/>
    <property type="project" value="TreeGrafter"/>
</dbReference>
<evidence type="ECO:0000256" key="4">
    <source>
        <dbReference type="ARBA" id="ARBA00023212"/>
    </source>
</evidence>
<evidence type="ECO:0000313" key="7">
    <source>
        <dbReference type="EMBL" id="GFP89536.1"/>
    </source>
</evidence>
<dbReference type="InterPro" id="IPR007259">
    <property type="entry name" value="GCP"/>
</dbReference>
<keyword evidence="2 5" id="KW-0963">Cytoplasm</keyword>
<dbReference type="GO" id="GO:0000278">
    <property type="term" value="P:mitotic cell cycle"/>
    <property type="evidence" value="ECO:0007669"/>
    <property type="project" value="TreeGrafter"/>
</dbReference>
<dbReference type="OrthoDB" id="1740005at2759"/>
<comment type="similarity">
    <text evidence="5">Belongs to the TUBGCP family.</text>
</comment>
<keyword evidence="3 5" id="KW-0493">Microtubule</keyword>
<dbReference type="GO" id="GO:0007020">
    <property type="term" value="P:microtubule nucleation"/>
    <property type="evidence" value="ECO:0007669"/>
    <property type="project" value="InterPro"/>
</dbReference>
<accession>A0A830BRS2</accession>
<evidence type="ECO:0000256" key="3">
    <source>
        <dbReference type="ARBA" id="ARBA00022701"/>
    </source>
</evidence>
<dbReference type="GO" id="GO:0043015">
    <property type="term" value="F:gamma-tubulin binding"/>
    <property type="evidence" value="ECO:0007669"/>
    <property type="project" value="InterPro"/>
</dbReference>
<feature type="domain" description="Syntaxin N-terminal" evidence="6">
    <location>
        <begin position="19"/>
        <end position="116"/>
    </location>
</feature>
<dbReference type="Gene3D" id="1.20.58.70">
    <property type="match status" value="1"/>
</dbReference>
<comment type="function">
    <text evidence="5">Component of the gamma-tubulin ring complex (gTuRC) which mediates microtubule nucleation.</text>
</comment>
<proteinExistence type="inferred from homology"/>
<evidence type="ECO:0000256" key="2">
    <source>
        <dbReference type="ARBA" id="ARBA00022490"/>
    </source>
</evidence>
<dbReference type="PANTHER" id="PTHR19302:SF27">
    <property type="entry name" value="GAMMA-TUBULIN COMPLEX COMPONENT 4"/>
    <property type="match status" value="1"/>
</dbReference>
<keyword evidence="8" id="KW-1185">Reference proteome</keyword>
<dbReference type="InterPro" id="IPR006011">
    <property type="entry name" value="Syntaxin_N"/>
</dbReference>
<dbReference type="GO" id="GO:0000922">
    <property type="term" value="C:spindle pole"/>
    <property type="evidence" value="ECO:0007669"/>
    <property type="project" value="InterPro"/>
</dbReference>